<name>A0A933MJW0_UNCT6</name>
<gene>
    <name evidence="1" type="ORF">HY768_07510</name>
</gene>
<comment type="caution">
    <text evidence="1">The sequence shown here is derived from an EMBL/GenBank/DDBJ whole genome shotgun (WGS) entry which is preliminary data.</text>
</comment>
<accession>A0A933MJW0</accession>
<organism evidence="1 2">
    <name type="scientific">candidate division TA06 bacterium</name>
    <dbReference type="NCBI Taxonomy" id="2250710"/>
    <lineage>
        <taxon>Bacteria</taxon>
        <taxon>Bacteria division TA06</taxon>
    </lineage>
</organism>
<evidence type="ECO:0008006" key="3">
    <source>
        <dbReference type="Google" id="ProtNLM"/>
    </source>
</evidence>
<sequence length="70" mass="7812">MIYRILEKQILKALRPGRAVCLLGARRTGKTVLLLRIKGLVKIKALLLQGDNLEAAEILGSRGWKNCAVW</sequence>
<reference evidence="1" key="1">
    <citation type="submission" date="2020-07" db="EMBL/GenBank/DDBJ databases">
        <title>Huge and variable diversity of episymbiotic CPR bacteria and DPANN archaea in groundwater ecosystems.</title>
        <authorList>
            <person name="He C.Y."/>
            <person name="Keren R."/>
            <person name="Whittaker M."/>
            <person name="Farag I.F."/>
            <person name="Doudna J."/>
            <person name="Cate J.H.D."/>
            <person name="Banfield J.F."/>
        </authorList>
    </citation>
    <scope>NUCLEOTIDE SEQUENCE</scope>
    <source>
        <strain evidence="1">NC_groundwater_1520_Pr4_B-0.1um_53_5</strain>
    </source>
</reference>
<proteinExistence type="predicted"/>
<dbReference type="AlphaFoldDB" id="A0A933MJW0"/>
<evidence type="ECO:0000313" key="1">
    <source>
        <dbReference type="EMBL" id="MBI4727054.1"/>
    </source>
</evidence>
<dbReference type="EMBL" id="JACQXR010000099">
    <property type="protein sequence ID" value="MBI4727054.1"/>
    <property type="molecule type" value="Genomic_DNA"/>
</dbReference>
<dbReference type="Proteomes" id="UP000736328">
    <property type="component" value="Unassembled WGS sequence"/>
</dbReference>
<evidence type="ECO:0000313" key="2">
    <source>
        <dbReference type="Proteomes" id="UP000736328"/>
    </source>
</evidence>
<dbReference type="InterPro" id="IPR027417">
    <property type="entry name" value="P-loop_NTPase"/>
</dbReference>
<dbReference type="SUPFAM" id="SSF52540">
    <property type="entry name" value="P-loop containing nucleoside triphosphate hydrolases"/>
    <property type="match status" value="1"/>
</dbReference>
<protein>
    <recommendedName>
        <fullName evidence="3">ATP-binding protein</fullName>
    </recommendedName>
</protein>